<dbReference type="KEGG" id="asla:NCTC11923_01942"/>
<feature type="domain" description="Glycosyl hydrolase family 31 C-terminal" evidence="5">
    <location>
        <begin position="575"/>
        <end position="660"/>
    </location>
</feature>
<dbReference type="Gene3D" id="2.60.40.1760">
    <property type="entry name" value="glycosyl hydrolase (family 31)"/>
    <property type="match status" value="1"/>
</dbReference>
<gene>
    <name evidence="6" type="primary">yicI_3</name>
    <name evidence="6" type="ORF">NCTC11923_01942</name>
</gene>
<keyword evidence="2 6" id="KW-0378">Hydrolase</keyword>
<dbReference type="EMBL" id="LR134363">
    <property type="protein sequence ID" value="VEG75282.1"/>
    <property type="molecule type" value="Genomic_DNA"/>
</dbReference>
<evidence type="ECO:0000256" key="2">
    <source>
        <dbReference type="RuleBase" id="RU361185"/>
    </source>
</evidence>
<dbReference type="EC" id="3.2.1.177" evidence="6"/>
<dbReference type="STRING" id="1278298.GCA_000428685_00376"/>
<dbReference type="Proteomes" id="UP000276899">
    <property type="component" value="Chromosome"/>
</dbReference>
<dbReference type="InterPro" id="IPR000322">
    <property type="entry name" value="Glyco_hydro_31_TIM"/>
</dbReference>
<evidence type="ECO:0000256" key="1">
    <source>
        <dbReference type="ARBA" id="ARBA00007806"/>
    </source>
</evidence>
<sequence length="664" mass="74283">MIECTQGEHHVELRYRHDVIRIESWGRDAIRVRAGRHRIAEEDHGALGTPPLREAMTLDALPEGTEATIGLGAISVRAVLDPGSGNPRLMLSFLRDGREILTEAAEHFWWPGPRSISRGPDGSQIRQSFVSDPSERLYGLGQHSHGRLDLKGLVVDLIQRNGEVSIPFLLSSRGYGLLWNNPAVGRVELAADRTRWTGHGTEQIDYWLCLAPTPAGILGSYADAVGHAPQLPEWATGFWQSRLRYTSQEEILQVARRYRDEGLPLSVIVTDFLHWPAMGDYCFDPEEYPDPDGMLRELEAMGTRLMVSVWPTVSPHSRNVEEMRAKGLLVATEAGVEYHQEFKDKGMDRPLPVSFYDPTNPAARSYLWQRIVEGYYDLGVRLWWLDACEPELSPGHPGNLSFYSGQGLAVSNTYPREHARAFWEGMTDRGERHTVLLCRSAWAGSARYGVAVWSGDIAPTWQALRAQIPAGMSIGIAGIPWWTSDIGGFHGGDPADPDYQELFIRWFEFGTFCPLFRLHGHREPREAVGAVSPGGPNEIWSYGPQAHRIAADHIRMRERLRPYIDSVMDQASATGLPAMRALLVDFPQDPRCWSVEDQFLLGPDLLVCPITEPGARQRQIYLPDGAQWRDPVDGAVYDGGTTITLPAPLERIPVLIRQGSELEI</sequence>
<dbReference type="InterPro" id="IPR025887">
    <property type="entry name" value="Glyco_hydro_31_N_dom"/>
</dbReference>
<dbReference type="AlphaFoldDB" id="A0A3S4SG74"/>
<organism evidence="6 7">
    <name type="scientific">Actinomyces slackii</name>
    <dbReference type="NCBI Taxonomy" id="52774"/>
    <lineage>
        <taxon>Bacteria</taxon>
        <taxon>Bacillati</taxon>
        <taxon>Actinomycetota</taxon>
        <taxon>Actinomycetes</taxon>
        <taxon>Actinomycetales</taxon>
        <taxon>Actinomycetaceae</taxon>
        <taxon>Actinomyces</taxon>
    </lineage>
</organism>
<evidence type="ECO:0000259" key="3">
    <source>
        <dbReference type="Pfam" id="PF01055"/>
    </source>
</evidence>
<feature type="domain" description="Glycoside hydrolase family 31 TIM barrel" evidence="3">
    <location>
        <begin position="229"/>
        <end position="564"/>
    </location>
</feature>
<name>A0A3S4SG74_9ACTO</name>
<dbReference type="InterPro" id="IPR048395">
    <property type="entry name" value="Glyco_hydro_31_C"/>
</dbReference>
<dbReference type="Gene3D" id="2.60.40.1180">
    <property type="entry name" value="Golgi alpha-mannosidase II"/>
    <property type="match status" value="1"/>
</dbReference>
<dbReference type="PANTHER" id="PTHR43863:SF2">
    <property type="entry name" value="MALTASE-GLUCOAMYLASE"/>
    <property type="match status" value="1"/>
</dbReference>
<dbReference type="SUPFAM" id="SSF51445">
    <property type="entry name" value="(Trans)glycosidases"/>
    <property type="match status" value="1"/>
</dbReference>
<evidence type="ECO:0000259" key="5">
    <source>
        <dbReference type="Pfam" id="PF21365"/>
    </source>
</evidence>
<dbReference type="RefSeq" id="WP_026427446.1">
    <property type="nucleotide sequence ID" value="NZ_CBCRWE010000014.1"/>
</dbReference>
<dbReference type="GO" id="GO:0061634">
    <property type="term" value="F:alpha-D-xyloside xylohydrolase"/>
    <property type="evidence" value="ECO:0007669"/>
    <property type="project" value="UniProtKB-EC"/>
</dbReference>
<feature type="domain" description="Glycoside hydrolase family 31 N-terminal" evidence="4">
    <location>
        <begin position="23"/>
        <end position="184"/>
    </location>
</feature>
<dbReference type="SUPFAM" id="SSF74650">
    <property type="entry name" value="Galactose mutarotase-like"/>
    <property type="match status" value="1"/>
</dbReference>
<dbReference type="PANTHER" id="PTHR43863">
    <property type="entry name" value="HYDROLASE, PUTATIVE (AFU_ORTHOLOGUE AFUA_1G03140)-RELATED"/>
    <property type="match status" value="1"/>
</dbReference>
<dbReference type="Pfam" id="PF21365">
    <property type="entry name" value="Glyco_hydro_31_3rd"/>
    <property type="match status" value="1"/>
</dbReference>
<keyword evidence="7" id="KW-1185">Reference proteome</keyword>
<proteinExistence type="inferred from homology"/>
<comment type="similarity">
    <text evidence="1 2">Belongs to the glycosyl hydrolase 31 family.</text>
</comment>
<dbReference type="Pfam" id="PF13802">
    <property type="entry name" value="Gal_mutarotas_2"/>
    <property type="match status" value="1"/>
</dbReference>
<accession>A0A3S4SG74</accession>
<protein>
    <submittedName>
        <fullName evidence="6">Alpha-xylosidase</fullName>
        <ecNumber evidence="6">3.2.1.177</ecNumber>
    </submittedName>
</protein>
<dbReference type="GO" id="GO:0030246">
    <property type="term" value="F:carbohydrate binding"/>
    <property type="evidence" value="ECO:0007669"/>
    <property type="project" value="InterPro"/>
</dbReference>
<dbReference type="Pfam" id="PF01055">
    <property type="entry name" value="Glyco_hydro_31_2nd"/>
    <property type="match status" value="1"/>
</dbReference>
<dbReference type="SUPFAM" id="SSF51011">
    <property type="entry name" value="Glycosyl hydrolase domain"/>
    <property type="match status" value="1"/>
</dbReference>
<dbReference type="InterPro" id="IPR011013">
    <property type="entry name" value="Gal_mutarotase_sf_dom"/>
</dbReference>
<dbReference type="CDD" id="cd14752">
    <property type="entry name" value="GH31_N"/>
    <property type="match status" value="1"/>
</dbReference>
<evidence type="ECO:0000313" key="7">
    <source>
        <dbReference type="Proteomes" id="UP000276899"/>
    </source>
</evidence>
<dbReference type="InterPro" id="IPR017853">
    <property type="entry name" value="GH"/>
</dbReference>
<dbReference type="CDD" id="cd06591">
    <property type="entry name" value="GH31_xylosidase_XylS"/>
    <property type="match status" value="1"/>
</dbReference>
<dbReference type="GO" id="GO:0005975">
    <property type="term" value="P:carbohydrate metabolic process"/>
    <property type="evidence" value="ECO:0007669"/>
    <property type="project" value="InterPro"/>
</dbReference>
<dbReference type="Gene3D" id="3.20.20.80">
    <property type="entry name" value="Glycosidases"/>
    <property type="match status" value="1"/>
</dbReference>
<dbReference type="InterPro" id="IPR013780">
    <property type="entry name" value="Glyco_hydro_b"/>
</dbReference>
<dbReference type="InterPro" id="IPR051816">
    <property type="entry name" value="Glycosyl_Hydrolase_31"/>
</dbReference>
<evidence type="ECO:0000313" key="6">
    <source>
        <dbReference type="EMBL" id="VEG75282.1"/>
    </source>
</evidence>
<keyword evidence="2 6" id="KW-0326">Glycosidase</keyword>
<reference evidence="6 7" key="1">
    <citation type="submission" date="2018-12" db="EMBL/GenBank/DDBJ databases">
        <authorList>
            <consortium name="Pathogen Informatics"/>
        </authorList>
    </citation>
    <scope>NUCLEOTIDE SEQUENCE [LARGE SCALE GENOMIC DNA]</scope>
    <source>
        <strain evidence="6 7">NCTC11923</strain>
    </source>
</reference>
<evidence type="ECO:0000259" key="4">
    <source>
        <dbReference type="Pfam" id="PF13802"/>
    </source>
</evidence>